<dbReference type="InterPro" id="IPR036411">
    <property type="entry name" value="TorD-like_sf"/>
</dbReference>
<name>A0A2T5BQL2_9RHOB</name>
<dbReference type="PANTHER" id="PTHR34227:SF11">
    <property type="entry name" value="CHAPERONE PROTEIN TORD"/>
    <property type="match status" value="1"/>
</dbReference>
<evidence type="ECO:0000313" key="2">
    <source>
        <dbReference type="EMBL" id="PTN01440.1"/>
    </source>
</evidence>
<dbReference type="PANTHER" id="PTHR34227">
    <property type="entry name" value="CHAPERONE PROTEIN YCDY"/>
    <property type="match status" value="1"/>
</dbReference>
<dbReference type="Proteomes" id="UP000243859">
    <property type="component" value="Unassembled WGS sequence"/>
</dbReference>
<keyword evidence="1" id="KW-0143">Chaperone</keyword>
<reference evidence="2 3" key="1">
    <citation type="submission" date="2018-04" db="EMBL/GenBank/DDBJ databases">
        <title>Genomic Encyclopedia of Archaeal and Bacterial Type Strains, Phase II (KMG-II): from individual species to whole genera.</title>
        <authorList>
            <person name="Goeker M."/>
        </authorList>
    </citation>
    <scope>NUCLEOTIDE SEQUENCE [LARGE SCALE GENOMIC DNA]</scope>
    <source>
        <strain evidence="2 3">DSM 18064</strain>
    </source>
</reference>
<dbReference type="RefSeq" id="WP_107893000.1">
    <property type="nucleotide sequence ID" value="NZ_NHSI01000056.1"/>
</dbReference>
<protein>
    <submittedName>
        <fullName evidence="2">TorA maturation chaperone TorD</fullName>
    </submittedName>
</protein>
<dbReference type="AlphaFoldDB" id="A0A2T5BQL2"/>
<dbReference type="OrthoDB" id="7849731at2"/>
<proteinExistence type="predicted"/>
<organism evidence="2 3">
    <name type="scientific">Rhodovulum imhoffii</name>
    <dbReference type="NCBI Taxonomy" id="365340"/>
    <lineage>
        <taxon>Bacteria</taxon>
        <taxon>Pseudomonadati</taxon>
        <taxon>Pseudomonadota</taxon>
        <taxon>Alphaproteobacteria</taxon>
        <taxon>Rhodobacterales</taxon>
        <taxon>Paracoccaceae</taxon>
        <taxon>Rhodovulum</taxon>
    </lineage>
</organism>
<evidence type="ECO:0000313" key="3">
    <source>
        <dbReference type="Proteomes" id="UP000243859"/>
    </source>
</evidence>
<dbReference type="Gene3D" id="1.10.3480.10">
    <property type="entry name" value="TorD-like"/>
    <property type="match status" value="1"/>
</dbReference>
<evidence type="ECO:0000256" key="1">
    <source>
        <dbReference type="ARBA" id="ARBA00023186"/>
    </source>
</evidence>
<keyword evidence="3" id="KW-1185">Reference proteome</keyword>
<gene>
    <name evidence="2" type="ORF">C8N32_11349</name>
</gene>
<dbReference type="SUPFAM" id="SSF89155">
    <property type="entry name" value="TorD-like"/>
    <property type="match status" value="1"/>
</dbReference>
<sequence>MTGEPIPPAQAARLEFLADALDVLIRLHDREVDRSLLMAMQRHRVAQWMARGPGTPAVGRAAADLEDALSGIGLQPDAVLLDALAAEYADIYLTHAYRVAPCGSVWLTEDRLERQLPMFEVRDWYAHYDITVPNWRRRADDHLVHELQFVSFLCRQGTPVAVADAARFLDLHVLSWVPQFCVKGAGLMRQPLYRALARLTAAVLEDLRSLLEEMTGSARQVRALPDPARPEPEENAYVPGLAESW</sequence>
<comment type="caution">
    <text evidence="2">The sequence shown here is derived from an EMBL/GenBank/DDBJ whole genome shotgun (WGS) entry which is preliminary data.</text>
</comment>
<dbReference type="Pfam" id="PF02613">
    <property type="entry name" value="Nitrate_red_del"/>
    <property type="match status" value="1"/>
</dbReference>
<accession>A0A2T5BQL2</accession>
<dbReference type="InterPro" id="IPR020945">
    <property type="entry name" value="DMSO/NO3_reduct_chaperone"/>
</dbReference>
<dbReference type="InterPro" id="IPR050289">
    <property type="entry name" value="TorD/DmsD_chaperones"/>
</dbReference>
<dbReference type="EMBL" id="QAAA01000013">
    <property type="protein sequence ID" value="PTN01440.1"/>
    <property type="molecule type" value="Genomic_DNA"/>
</dbReference>